<dbReference type="InterPro" id="IPR052913">
    <property type="entry name" value="Glycopeptide_resist_protein"/>
</dbReference>
<feature type="domain" description="G5" evidence="3">
    <location>
        <begin position="364"/>
        <end position="444"/>
    </location>
</feature>
<dbReference type="STRING" id="142842.SAMN02745118_02525"/>
<evidence type="ECO:0000256" key="1">
    <source>
        <dbReference type="ARBA" id="ARBA00022729"/>
    </source>
</evidence>
<dbReference type="AlphaFoldDB" id="A0A1T4QD25"/>
<evidence type="ECO:0000256" key="2">
    <source>
        <dbReference type="SAM" id="Phobius"/>
    </source>
</evidence>
<dbReference type="PANTHER" id="PTHR35788:SF1">
    <property type="entry name" value="EXPORTED PROTEIN"/>
    <property type="match status" value="1"/>
</dbReference>
<dbReference type="Pfam" id="PF04294">
    <property type="entry name" value="VanW"/>
    <property type="match status" value="1"/>
</dbReference>
<dbReference type="RefSeq" id="WP_078810949.1">
    <property type="nucleotide sequence ID" value="NZ_FUWM01000026.1"/>
</dbReference>
<evidence type="ECO:0000259" key="3">
    <source>
        <dbReference type="PROSITE" id="PS51109"/>
    </source>
</evidence>
<evidence type="ECO:0000313" key="4">
    <source>
        <dbReference type="EMBL" id="SKA01642.1"/>
    </source>
</evidence>
<dbReference type="Proteomes" id="UP000190625">
    <property type="component" value="Unassembled WGS sequence"/>
</dbReference>
<dbReference type="PROSITE" id="PS51109">
    <property type="entry name" value="G5"/>
    <property type="match status" value="1"/>
</dbReference>
<keyword evidence="2" id="KW-0472">Membrane</keyword>
<dbReference type="Pfam" id="PF07501">
    <property type="entry name" value="G5"/>
    <property type="match status" value="1"/>
</dbReference>
<feature type="transmembrane region" description="Helical" evidence="2">
    <location>
        <begin position="7"/>
        <end position="30"/>
    </location>
</feature>
<accession>A0A1T4QD25</accession>
<keyword evidence="2" id="KW-1133">Transmembrane helix</keyword>
<organism evidence="4 5">
    <name type="scientific">Selenihalanaerobacter shriftii</name>
    <dbReference type="NCBI Taxonomy" id="142842"/>
    <lineage>
        <taxon>Bacteria</taxon>
        <taxon>Bacillati</taxon>
        <taxon>Bacillota</taxon>
        <taxon>Clostridia</taxon>
        <taxon>Halanaerobiales</taxon>
        <taxon>Halobacteroidaceae</taxon>
        <taxon>Selenihalanaerobacter</taxon>
    </lineage>
</organism>
<dbReference type="InterPro" id="IPR011098">
    <property type="entry name" value="G5_dom"/>
</dbReference>
<name>A0A1T4QD25_9FIRM</name>
<dbReference type="Pfam" id="PF12229">
    <property type="entry name" value="PG_binding_4"/>
    <property type="match status" value="1"/>
</dbReference>
<reference evidence="5" key="1">
    <citation type="submission" date="2017-02" db="EMBL/GenBank/DDBJ databases">
        <authorList>
            <person name="Varghese N."/>
            <person name="Submissions S."/>
        </authorList>
    </citation>
    <scope>NUCLEOTIDE SEQUENCE [LARGE SCALE GENOMIC DNA]</scope>
    <source>
        <strain evidence="5">ATCC BAA-73</strain>
    </source>
</reference>
<keyword evidence="1" id="KW-0732">Signal</keyword>
<keyword evidence="5" id="KW-1185">Reference proteome</keyword>
<dbReference type="Gene3D" id="2.20.230.10">
    <property type="entry name" value="Resuscitation-promoting factor rpfb"/>
    <property type="match status" value="1"/>
</dbReference>
<dbReference type="SMART" id="SM01208">
    <property type="entry name" value="G5"/>
    <property type="match status" value="1"/>
</dbReference>
<sequence>MKTAPQILLVIFLLIVTIGAGAMIGAHLFLEQNQDVIFSGVRIEGYDFSGLNRTEAVEYLKEITEPILNNPIVLEGRNNSWLLAPHKIELDFKKETAINEAFKIGRRGNILTKSIEIWKTARDGYDIQLELTYNEKKLKDRLKKISRKVNSEYKNAYLDLGTGKVIDGKKGRKLNIKKSKNKIIGRLAELEDLPIRLVIEEKDARVNKEEVKKLGLMNQLSFYVTVFDIEDKNRVKNIKEASQRINGLLLMPGEVFSFNEVVGPRTLKAGFKEAIEIVNQEFVSGVGGGICQISSTLYNSVLLSNLKVVERQNHSRPVGYVSLGRGATVYYDYLDFKFKNNLSIPIMILSKVIKDRIIVSIMGESQNYEVQISTSEPEILEYKKIKKQDSSLKDDQQKLVREGRNGYSVVVKKRVLINGEVVNESIVSKDIYQPIDEVINVSAK</sequence>
<keyword evidence="2" id="KW-0812">Transmembrane</keyword>
<protein>
    <submittedName>
        <fullName evidence="4">Vancomycin resistance protein VanW</fullName>
    </submittedName>
</protein>
<dbReference type="EMBL" id="FUWM01000026">
    <property type="protein sequence ID" value="SKA01642.1"/>
    <property type="molecule type" value="Genomic_DNA"/>
</dbReference>
<dbReference type="OrthoDB" id="9797191at2"/>
<dbReference type="InterPro" id="IPR007391">
    <property type="entry name" value="Vancomycin_resist_VanW"/>
</dbReference>
<evidence type="ECO:0000313" key="5">
    <source>
        <dbReference type="Proteomes" id="UP000190625"/>
    </source>
</evidence>
<proteinExistence type="predicted"/>
<dbReference type="InterPro" id="IPR022029">
    <property type="entry name" value="YoaR-like_PG-bd"/>
</dbReference>
<gene>
    <name evidence="4" type="ORF">SAMN02745118_02525</name>
</gene>
<dbReference type="PANTHER" id="PTHR35788">
    <property type="entry name" value="EXPORTED PROTEIN-RELATED"/>
    <property type="match status" value="1"/>
</dbReference>